<dbReference type="InterPro" id="IPR012778">
    <property type="entry name" value="Pept_M1_aminopeptidase"/>
</dbReference>
<name>A0A512T3C7_9MICO</name>
<dbReference type="InterPro" id="IPR042097">
    <property type="entry name" value="Aminopeptidase_N-like_N_sf"/>
</dbReference>
<evidence type="ECO:0000256" key="6">
    <source>
        <dbReference type="ARBA" id="ARBA00022438"/>
    </source>
</evidence>
<evidence type="ECO:0000256" key="2">
    <source>
        <dbReference type="ARBA" id="ARBA00001947"/>
    </source>
</evidence>
<accession>A0A512T3C7</accession>
<dbReference type="GO" id="GO:0006508">
    <property type="term" value="P:proteolysis"/>
    <property type="evidence" value="ECO:0007669"/>
    <property type="project" value="UniProtKB-KW"/>
</dbReference>
<dbReference type="Pfam" id="PF11838">
    <property type="entry name" value="ERAP1_C"/>
    <property type="match status" value="1"/>
</dbReference>
<dbReference type="Proteomes" id="UP000321793">
    <property type="component" value="Unassembled WGS sequence"/>
</dbReference>
<protein>
    <recommendedName>
        <fullName evidence="5">Aminopeptidase N</fullName>
        <ecNumber evidence="4">3.4.11.2</ecNumber>
    </recommendedName>
    <alternativeName>
        <fullName evidence="12">Alanine aminopeptidase</fullName>
    </alternativeName>
    <alternativeName>
        <fullName evidence="13">Lysyl aminopeptidase</fullName>
    </alternativeName>
</protein>
<feature type="domain" description="ERAP1-like C-terminal" evidence="16">
    <location>
        <begin position="567"/>
        <end position="877"/>
    </location>
</feature>
<evidence type="ECO:0000256" key="10">
    <source>
        <dbReference type="ARBA" id="ARBA00022833"/>
    </source>
</evidence>
<keyword evidence="8" id="KW-0479">Metal-binding</keyword>
<keyword evidence="19" id="KW-1185">Reference proteome</keyword>
<dbReference type="Pfam" id="PF01433">
    <property type="entry name" value="Peptidase_M1"/>
    <property type="match status" value="1"/>
</dbReference>
<organism evidence="18 19">
    <name type="scientific">Knoellia locipacati</name>
    <dbReference type="NCBI Taxonomy" id="882824"/>
    <lineage>
        <taxon>Bacteria</taxon>
        <taxon>Bacillati</taxon>
        <taxon>Actinomycetota</taxon>
        <taxon>Actinomycetes</taxon>
        <taxon>Micrococcales</taxon>
        <taxon>Intrasporangiaceae</taxon>
        <taxon>Knoellia</taxon>
    </lineage>
</organism>
<evidence type="ECO:0000256" key="12">
    <source>
        <dbReference type="ARBA" id="ARBA00029811"/>
    </source>
</evidence>
<dbReference type="GO" id="GO:0016020">
    <property type="term" value="C:membrane"/>
    <property type="evidence" value="ECO:0007669"/>
    <property type="project" value="TreeGrafter"/>
</dbReference>
<feature type="domain" description="Peptidase M1 membrane alanine aminopeptidase" evidence="15">
    <location>
        <begin position="267"/>
        <end position="480"/>
    </location>
</feature>
<dbReference type="InterPro" id="IPR027268">
    <property type="entry name" value="Peptidase_M4/M1_CTD_sf"/>
</dbReference>
<dbReference type="InterPro" id="IPR045357">
    <property type="entry name" value="Aminopeptidase_N-like_N"/>
</dbReference>
<comment type="cofactor">
    <cofactor evidence="2">
        <name>Zn(2+)</name>
        <dbReference type="ChEBI" id="CHEBI:29105"/>
    </cofactor>
</comment>
<dbReference type="GO" id="GO:0005615">
    <property type="term" value="C:extracellular space"/>
    <property type="evidence" value="ECO:0007669"/>
    <property type="project" value="TreeGrafter"/>
</dbReference>
<dbReference type="SUPFAM" id="SSF55486">
    <property type="entry name" value="Metalloproteases ('zincins'), catalytic domain"/>
    <property type="match status" value="1"/>
</dbReference>
<dbReference type="FunFam" id="1.10.390.10:FF:000004">
    <property type="entry name" value="Aminopeptidase N"/>
    <property type="match status" value="1"/>
</dbReference>
<evidence type="ECO:0000259" key="15">
    <source>
        <dbReference type="Pfam" id="PF01433"/>
    </source>
</evidence>
<evidence type="ECO:0000256" key="11">
    <source>
        <dbReference type="ARBA" id="ARBA00023049"/>
    </source>
</evidence>
<sequence>MAHIVPPADPLNDVESACEDDGTDFSPTFPADPGGSPVPGKNLTRVEAQERAALVSTDAYAVELDLTTSETTFATTSTITFTATEGASTFVDFLGESVEKVTLNGDVVDTAYDGSRIAITGLAAHNELRIEATGRYMNTGEGLHRFVDPVDGEVYLYSQFEVPDSRRMYPVFEQPDLKARFSFTVTAPSHWQVLSNSPTPEPTATDRDGISTWVFSATEPISSYITALVAGPYDVVRDSLTSRKGEIPLGIFCRKSLTQFLDADNLFDLTKRGFEFFEAEFDQPYPFEKYDQIFTPEYNMGAMENAGCVTFNEMYVFRSKVTDAIVERRALTVLHELAHMWFGNLVTMKWWNDLWLNESFAEWASTTCQAEATEWTEAWTTFGTHEKDWAYRQDQLSSTHPIVAPIRDLEDVEVNFDGITYAKGASVLKQLVAYVGREPFRDGLRAYFAKHQWSNTTLDDLLDELEATSGRDLRTWSKAWLETAGVNTLRPVIEVDDRGRISSAVIEQTYATGFETIRPHRLAIGLYAVELGGAAGSRLVRTGRLEIDLTGERTEVPELIGRSQPDLVLVNDDDLTYAKLRLDERSMSTAIEHIRGFESSLPKSLVLASAWDMTRDAEMSSRTFAELVLEVLPGETDSTLLRTLFAQLATAVNLYTAPENRDETRRATLARLWEIARAAEPGSDAQLQLVTAAAGMTTTGDDTAYLRGLLDGTETLDGLALDTDMRWTLLTGLAGANALQDGEIEAELDRDPTATGQERAARARASVPTAQAKEAAWKAAVTEDGLSNSLVDAYGLGFGRLGDVAALEPFVARYHEVLGTVQDKGSMALIESIVAGFYPRGLASAELRDATQAWLDANPDAPDALRRLVSENRDPVTRALAAQERDAQG</sequence>
<dbReference type="CDD" id="cd09602">
    <property type="entry name" value="M1_APN"/>
    <property type="match status" value="1"/>
</dbReference>
<dbReference type="GO" id="GO:0016285">
    <property type="term" value="F:alanyl aminopeptidase activity"/>
    <property type="evidence" value="ECO:0007669"/>
    <property type="project" value="UniProtKB-EC"/>
</dbReference>
<comment type="catalytic activity">
    <reaction evidence="1">
        <text>Release of an N-terminal amino acid, Xaa-|-Yaa- from a peptide, amide or arylamide. Xaa is preferably Ala, but may be most amino acids including Pro (slow action). When a terminal hydrophobic residue is followed by a prolyl residue, the two may be released as an intact Xaa-Pro dipeptide.</text>
        <dbReference type="EC" id="3.4.11.2"/>
    </reaction>
</comment>
<dbReference type="AlphaFoldDB" id="A0A512T3C7"/>
<dbReference type="InterPro" id="IPR050344">
    <property type="entry name" value="Peptidase_M1_aminopeptidases"/>
</dbReference>
<keyword evidence="11" id="KW-0482">Metalloprotease</keyword>
<comment type="similarity">
    <text evidence="3">Belongs to the peptidase M1 family.</text>
</comment>
<dbReference type="SUPFAM" id="SSF63737">
    <property type="entry name" value="Leukotriene A4 hydrolase N-terminal domain"/>
    <property type="match status" value="1"/>
</dbReference>
<dbReference type="NCBIfam" id="TIGR02412">
    <property type="entry name" value="pepN_strep_liv"/>
    <property type="match status" value="1"/>
</dbReference>
<evidence type="ECO:0000256" key="3">
    <source>
        <dbReference type="ARBA" id="ARBA00010136"/>
    </source>
</evidence>
<evidence type="ECO:0000256" key="5">
    <source>
        <dbReference type="ARBA" id="ARBA00015611"/>
    </source>
</evidence>
<evidence type="ECO:0000259" key="16">
    <source>
        <dbReference type="Pfam" id="PF11838"/>
    </source>
</evidence>
<evidence type="ECO:0000259" key="17">
    <source>
        <dbReference type="Pfam" id="PF17900"/>
    </source>
</evidence>
<comment type="caution">
    <text evidence="18">The sequence shown here is derived from an EMBL/GenBank/DDBJ whole genome shotgun (WGS) entry which is preliminary data.</text>
</comment>
<evidence type="ECO:0000256" key="7">
    <source>
        <dbReference type="ARBA" id="ARBA00022670"/>
    </source>
</evidence>
<proteinExistence type="inferred from homology"/>
<evidence type="ECO:0000313" key="19">
    <source>
        <dbReference type="Proteomes" id="UP000321793"/>
    </source>
</evidence>
<dbReference type="InterPro" id="IPR024571">
    <property type="entry name" value="ERAP1-like_C_dom"/>
</dbReference>
<dbReference type="GO" id="GO:0070006">
    <property type="term" value="F:metalloaminopeptidase activity"/>
    <property type="evidence" value="ECO:0007669"/>
    <property type="project" value="TreeGrafter"/>
</dbReference>
<evidence type="ECO:0000256" key="14">
    <source>
        <dbReference type="SAM" id="MobiDB-lite"/>
    </source>
</evidence>
<dbReference type="Gene3D" id="1.10.390.10">
    <property type="entry name" value="Neutral Protease Domain 2"/>
    <property type="match status" value="1"/>
</dbReference>
<dbReference type="PANTHER" id="PTHR11533">
    <property type="entry name" value="PROTEASE M1 ZINC METALLOPROTEASE"/>
    <property type="match status" value="1"/>
</dbReference>
<dbReference type="GO" id="GO:0042277">
    <property type="term" value="F:peptide binding"/>
    <property type="evidence" value="ECO:0007669"/>
    <property type="project" value="TreeGrafter"/>
</dbReference>
<evidence type="ECO:0000256" key="8">
    <source>
        <dbReference type="ARBA" id="ARBA00022723"/>
    </source>
</evidence>
<gene>
    <name evidence="18" type="ORF">KLO01_27820</name>
</gene>
<dbReference type="EMBL" id="BKBA01000010">
    <property type="protein sequence ID" value="GEQ14735.1"/>
    <property type="molecule type" value="Genomic_DNA"/>
</dbReference>
<dbReference type="GO" id="GO:0005737">
    <property type="term" value="C:cytoplasm"/>
    <property type="evidence" value="ECO:0007669"/>
    <property type="project" value="TreeGrafter"/>
</dbReference>
<dbReference type="Pfam" id="PF17900">
    <property type="entry name" value="Peptidase_M1_N"/>
    <property type="match status" value="1"/>
</dbReference>
<dbReference type="InterPro" id="IPR001930">
    <property type="entry name" value="Peptidase_M1"/>
</dbReference>
<dbReference type="FunFam" id="2.60.40.1730:FF:000010">
    <property type="entry name" value="Putative aminopeptidase N"/>
    <property type="match status" value="1"/>
</dbReference>
<dbReference type="EC" id="3.4.11.2" evidence="4"/>
<dbReference type="PRINTS" id="PR00756">
    <property type="entry name" value="ALADIPTASE"/>
</dbReference>
<evidence type="ECO:0000313" key="18">
    <source>
        <dbReference type="EMBL" id="GEQ14735.1"/>
    </source>
</evidence>
<keyword evidence="9" id="KW-0378">Hydrolase</keyword>
<evidence type="ECO:0000256" key="4">
    <source>
        <dbReference type="ARBA" id="ARBA00012564"/>
    </source>
</evidence>
<evidence type="ECO:0000256" key="9">
    <source>
        <dbReference type="ARBA" id="ARBA00022801"/>
    </source>
</evidence>
<keyword evidence="6 18" id="KW-0031">Aminopeptidase</keyword>
<dbReference type="InterPro" id="IPR014782">
    <property type="entry name" value="Peptidase_M1_dom"/>
</dbReference>
<keyword evidence="10" id="KW-0862">Zinc</keyword>
<evidence type="ECO:0000256" key="13">
    <source>
        <dbReference type="ARBA" id="ARBA00031533"/>
    </source>
</evidence>
<dbReference type="GO" id="GO:0043171">
    <property type="term" value="P:peptide catabolic process"/>
    <property type="evidence" value="ECO:0007669"/>
    <property type="project" value="TreeGrafter"/>
</dbReference>
<feature type="region of interest" description="Disordered" evidence="14">
    <location>
        <begin position="1"/>
        <end position="41"/>
    </location>
</feature>
<dbReference type="Gene3D" id="2.60.40.1730">
    <property type="entry name" value="tricorn interacting facor f3 domain"/>
    <property type="match status" value="1"/>
</dbReference>
<feature type="domain" description="Aminopeptidase N-like N-terminal" evidence="17">
    <location>
        <begin position="58"/>
        <end position="225"/>
    </location>
</feature>
<evidence type="ECO:0000256" key="1">
    <source>
        <dbReference type="ARBA" id="ARBA00000098"/>
    </source>
</evidence>
<reference evidence="18 19" key="1">
    <citation type="submission" date="2019-07" db="EMBL/GenBank/DDBJ databases">
        <title>Whole genome shotgun sequence of Knoellia locipacati NBRC 109775.</title>
        <authorList>
            <person name="Hosoyama A."/>
            <person name="Uohara A."/>
            <person name="Ohji S."/>
            <person name="Ichikawa N."/>
        </authorList>
    </citation>
    <scope>NUCLEOTIDE SEQUENCE [LARGE SCALE GENOMIC DNA]</scope>
    <source>
        <strain evidence="18 19">NBRC 109775</strain>
    </source>
</reference>
<dbReference type="PANTHER" id="PTHR11533:SF174">
    <property type="entry name" value="PUROMYCIN-SENSITIVE AMINOPEPTIDASE-RELATED"/>
    <property type="match status" value="1"/>
</dbReference>
<dbReference type="GO" id="GO:0008270">
    <property type="term" value="F:zinc ion binding"/>
    <property type="evidence" value="ECO:0007669"/>
    <property type="project" value="InterPro"/>
</dbReference>
<keyword evidence="7" id="KW-0645">Protease</keyword>